<gene>
    <name evidence="1" type="ORF">S101395_02192</name>
</gene>
<evidence type="ECO:0000313" key="1">
    <source>
        <dbReference type="EMBL" id="ASB88700.1"/>
    </source>
</evidence>
<keyword evidence="2" id="KW-1185">Reference proteome</keyword>
<accession>A0ABN5AIH9</accession>
<dbReference type="Proteomes" id="UP000196877">
    <property type="component" value="Chromosome"/>
</dbReference>
<evidence type="ECO:0000313" key="2">
    <source>
        <dbReference type="Proteomes" id="UP000196877"/>
    </source>
</evidence>
<reference evidence="1 2" key="1">
    <citation type="submission" date="2017-06" db="EMBL/GenBank/DDBJ databases">
        <title>Genome sequence of Bacillus sonorensis strain SRCM101395.</title>
        <authorList>
            <person name="Cho S.H."/>
        </authorList>
    </citation>
    <scope>NUCLEOTIDE SEQUENCE [LARGE SCALE GENOMIC DNA]</scope>
    <source>
        <strain evidence="1 2">SRCM101395</strain>
    </source>
</reference>
<dbReference type="EC" id="2.5.1.30" evidence="1"/>
<proteinExistence type="predicted"/>
<dbReference type="Gene3D" id="1.20.120.1450">
    <property type="match status" value="1"/>
</dbReference>
<dbReference type="EMBL" id="CP021920">
    <property type="protein sequence ID" value="ASB88700.1"/>
    <property type="molecule type" value="Genomic_DNA"/>
</dbReference>
<dbReference type="Pfam" id="PF07307">
    <property type="entry name" value="HEPPP_synt_1"/>
    <property type="match status" value="1"/>
</dbReference>
<keyword evidence="1" id="KW-0808">Transferase</keyword>
<name>A0ABN5AIH9_9BACI</name>
<dbReference type="GO" id="GO:0000010">
    <property type="term" value="F:heptaprenyl diphosphate synthase activity"/>
    <property type="evidence" value="ECO:0007669"/>
    <property type="project" value="UniProtKB-EC"/>
</dbReference>
<protein>
    <submittedName>
        <fullName evidence="1">Heptaprenyl diphosphate synthase</fullName>
        <ecNumber evidence="1">2.5.1.30</ecNumber>
    </submittedName>
</protein>
<organism evidence="1 2">
    <name type="scientific">Bacillus sonorensis</name>
    <dbReference type="NCBI Taxonomy" id="119858"/>
    <lineage>
        <taxon>Bacteria</taxon>
        <taxon>Bacillati</taxon>
        <taxon>Bacillota</taxon>
        <taxon>Bacilli</taxon>
        <taxon>Bacillales</taxon>
        <taxon>Bacillaceae</taxon>
        <taxon>Bacillus</taxon>
    </lineage>
</organism>
<dbReference type="InterPro" id="IPR009920">
    <property type="entry name" value="HEPPP_synth_su1"/>
</dbReference>
<sequence length="261" mass="30101">MISLQDIYGHLSHLKIKLNKKLSHPYLAKHLTAPKVDEDKLFLFYALFDETDLKEADKENYILTAMLVQTALDTHDEVTTAALIKQDDYKNRQLTVLAGDYFSGMYYSLLSGMKDIYMIRTLAAAIKEINEHKIRLYDHSAKDLNSLEKSVSIVEAALFHHLADHFYLPHWKTAANDFLVYKRLAAEEKGTDSRLLETILKEEFPEDQASCEQLTVAAYEKAKLQINQCLAKKPAVQKWLLERLKAIKPEKRTYHQKVEEG</sequence>